<dbReference type="GO" id="GO:0009103">
    <property type="term" value="P:lipopolysaccharide biosynthetic process"/>
    <property type="evidence" value="ECO:0007669"/>
    <property type="project" value="TreeGrafter"/>
</dbReference>
<dbReference type="CDD" id="cd03809">
    <property type="entry name" value="GT4_MtfB-like"/>
    <property type="match status" value="1"/>
</dbReference>
<dbReference type="PANTHER" id="PTHR46401">
    <property type="entry name" value="GLYCOSYLTRANSFERASE WBBK-RELATED"/>
    <property type="match status" value="1"/>
</dbReference>
<gene>
    <name evidence="4" type="ORF">GCM10008939_20060</name>
</gene>
<dbReference type="RefSeq" id="WP_188963024.1">
    <property type="nucleotide sequence ID" value="NZ_BMOE01000006.1"/>
</dbReference>
<reference evidence="4" key="2">
    <citation type="submission" date="2020-09" db="EMBL/GenBank/DDBJ databases">
        <authorList>
            <person name="Sun Q."/>
            <person name="Ohkuma M."/>
        </authorList>
    </citation>
    <scope>NUCLEOTIDE SEQUENCE</scope>
    <source>
        <strain evidence="4">JCM 14371</strain>
    </source>
</reference>
<organism evidence="4 5">
    <name type="scientific">Deinococcus aquiradiocola</name>
    <dbReference type="NCBI Taxonomy" id="393059"/>
    <lineage>
        <taxon>Bacteria</taxon>
        <taxon>Thermotogati</taxon>
        <taxon>Deinococcota</taxon>
        <taxon>Deinococci</taxon>
        <taxon>Deinococcales</taxon>
        <taxon>Deinococcaceae</taxon>
        <taxon>Deinococcus</taxon>
    </lineage>
</organism>
<evidence type="ECO:0000259" key="2">
    <source>
        <dbReference type="Pfam" id="PF00534"/>
    </source>
</evidence>
<dbReference type="GO" id="GO:0016757">
    <property type="term" value="F:glycosyltransferase activity"/>
    <property type="evidence" value="ECO:0007669"/>
    <property type="project" value="InterPro"/>
</dbReference>
<accession>A0A917PFZ3</accession>
<comment type="caution">
    <text evidence="4">The sequence shown here is derived from an EMBL/GenBank/DDBJ whole genome shotgun (WGS) entry which is preliminary data.</text>
</comment>
<dbReference type="InterPro" id="IPR001296">
    <property type="entry name" value="Glyco_trans_1"/>
</dbReference>
<dbReference type="EMBL" id="BMOE01000006">
    <property type="protein sequence ID" value="GGJ75797.1"/>
    <property type="molecule type" value="Genomic_DNA"/>
</dbReference>
<feature type="domain" description="Glycosyl transferase family 1" evidence="2">
    <location>
        <begin position="192"/>
        <end position="338"/>
    </location>
</feature>
<dbReference type="AlphaFoldDB" id="A0A917PFZ3"/>
<protein>
    <submittedName>
        <fullName evidence="4">Glycosyl transferase family 1</fullName>
    </submittedName>
</protein>
<dbReference type="Pfam" id="PF00534">
    <property type="entry name" value="Glycos_transf_1"/>
    <property type="match status" value="1"/>
</dbReference>
<name>A0A917PFZ3_9DEIO</name>
<keyword evidence="5" id="KW-1185">Reference proteome</keyword>
<proteinExistence type="predicted"/>
<evidence type="ECO:0000313" key="4">
    <source>
        <dbReference type="EMBL" id="GGJ75797.1"/>
    </source>
</evidence>
<dbReference type="Gene3D" id="3.40.50.2000">
    <property type="entry name" value="Glycogen Phosphorylase B"/>
    <property type="match status" value="2"/>
</dbReference>
<dbReference type="PANTHER" id="PTHR46401:SF2">
    <property type="entry name" value="GLYCOSYLTRANSFERASE WBBK-RELATED"/>
    <property type="match status" value="1"/>
</dbReference>
<dbReference type="Proteomes" id="UP000635726">
    <property type="component" value="Unassembled WGS sequence"/>
</dbReference>
<dbReference type="SUPFAM" id="SSF53756">
    <property type="entry name" value="UDP-Glycosyltransferase/glycogen phosphorylase"/>
    <property type="match status" value="1"/>
</dbReference>
<evidence type="ECO:0000256" key="1">
    <source>
        <dbReference type="ARBA" id="ARBA00022679"/>
    </source>
</evidence>
<dbReference type="Pfam" id="PF13439">
    <property type="entry name" value="Glyco_transf_4"/>
    <property type="match status" value="1"/>
</dbReference>
<evidence type="ECO:0000313" key="5">
    <source>
        <dbReference type="Proteomes" id="UP000635726"/>
    </source>
</evidence>
<reference evidence="4" key="1">
    <citation type="journal article" date="2014" name="Int. J. Syst. Evol. Microbiol.">
        <title>Complete genome sequence of Corynebacterium casei LMG S-19264T (=DSM 44701T), isolated from a smear-ripened cheese.</title>
        <authorList>
            <consortium name="US DOE Joint Genome Institute (JGI-PGF)"/>
            <person name="Walter F."/>
            <person name="Albersmeier A."/>
            <person name="Kalinowski J."/>
            <person name="Ruckert C."/>
        </authorList>
    </citation>
    <scope>NUCLEOTIDE SEQUENCE</scope>
    <source>
        <strain evidence="4">JCM 14371</strain>
    </source>
</reference>
<keyword evidence="1 4" id="KW-0808">Transferase</keyword>
<dbReference type="InterPro" id="IPR028098">
    <property type="entry name" value="Glyco_trans_4-like_N"/>
</dbReference>
<feature type="domain" description="Glycosyltransferase subfamily 4-like N-terminal" evidence="3">
    <location>
        <begin position="18"/>
        <end position="179"/>
    </location>
</feature>
<sequence>MTLLIDASPLQSEHRLRGVGAYVRSLVGAIERLDVRPQYLASTQGDLPDLPPERVTRVYRPHRPAQVYWMYNEVALRAGLARVRPAVFLAPDFNGLVKNPFGLTVSVLHDLTHLKLARTEPPRGLSERLDVLRWQVYQAKLQRADRILAISESARNDAVTLLGIDPDRVHVVHHGVDHELFRDVRGTGPYADSPPYLVHLGGRNDNKNQARLLEAFAEVARTEPDLQLYFAGPWSAGDHAWLEREVTRLHLTGRVRHLGYVPHGDLPGLFGNAAAFVFPSLEEGFGLPVLEAMASGAAVITSDRSSLPEVAGDAALLVDPLDPGAIRDAVLAVLHGEGVADGLRARGVARAQGFTWAATARRTMSVLGLA</sequence>
<evidence type="ECO:0000259" key="3">
    <source>
        <dbReference type="Pfam" id="PF13439"/>
    </source>
</evidence>